<comment type="caution">
    <text evidence="1">The sequence shown here is derived from an EMBL/GenBank/DDBJ whole genome shotgun (WGS) entry which is preliminary data.</text>
</comment>
<keyword evidence="2" id="KW-1185">Reference proteome</keyword>
<dbReference type="Proteomes" id="UP001209570">
    <property type="component" value="Unassembled WGS sequence"/>
</dbReference>
<reference evidence="1" key="1">
    <citation type="submission" date="2021-12" db="EMBL/GenBank/DDBJ databases">
        <title>Prjna785345.</title>
        <authorList>
            <person name="Rujirawat T."/>
            <person name="Krajaejun T."/>
        </authorList>
    </citation>
    <scope>NUCLEOTIDE SEQUENCE</scope>
    <source>
        <strain evidence="1">Pi057C3</strain>
    </source>
</reference>
<evidence type="ECO:0000313" key="2">
    <source>
        <dbReference type="Proteomes" id="UP001209570"/>
    </source>
</evidence>
<proteinExistence type="predicted"/>
<sequence>MQERLPAEWRAFAGKPMLISYYDKRINTFRENPALGPSAAYVRSAVTQLREQLAAYNGMIYVRAPAKPGNLPVLDEIATPPRKKKTSKA</sequence>
<name>A0AAD5MAD9_PYTIN</name>
<organism evidence="1 2">
    <name type="scientific">Pythium insidiosum</name>
    <name type="common">Pythiosis disease agent</name>
    <dbReference type="NCBI Taxonomy" id="114742"/>
    <lineage>
        <taxon>Eukaryota</taxon>
        <taxon>Sar</taxon>
        <taxon>Stramenopiles</taxon>
        <taxon>Oomycota</taxon>
        <taxon>Peronosporomycetes</taxon>
        <taxon>Pythiales</taxon>
        <taxon>Pythiaceae</taxon>
        <taxon>Pythium</taxon>
    </lineage>
</organism>
<accession>A0AAD5MAD9</accession>
<protein>
    <submittedName>
        <fullName evidence="1">Uncharacterized protein</fullName>
    </submittedName>
</protein>
<gene>
    <name evidence="1" type="ORF">P43SY_006682</name>
</gene>
<dbReference type="EMBL" id="JAKCXM010000153">
    <property type="protein sequence ID" value="KAJ0400503.1"/>
    <property type="molecule type" value="Genomic_DNA"/>
</dbReference>
<dbReference type="AlphaFoldDB" id="A0AAD5MAD9"/>
<evidence type="ECO:0000313" key="1">
    <source>
        <dbReference type="EMBL" id="KAJ0400503.1"/>
    </source>
</evidence>